<dbReference type="AlphaFoldDB" id="A0AA40BWX2"/>
<dbReference type="InterPro" id="IPR037523">
    <property type="entry name" value="VOC_core"/>
</dbReference>
<dbReference type="Pfam" id="PF00903">
    <property type="entry name" value="Glyoxalase"/>
    <property type="match status" value="1"/>
</dbReference>
<dbReference type="InterPro" id="IPR029068">
    <property type="entry name" value="Glyas_Bleomycin-R_OHBP_Dase"/>
</dbReference>
<gene>
    <name evidence="3" type="ORF">B0T14DRAFT_523539</name>
</gene>
<feature type="domain" description="VOC" evidence="2">
    <location>
        <begin position="49"/>
        <end position="220"/>
    </location>
</feature>
<dbReference type="Proteomes" id="UP001175000">
    <property type="component" value="Unassembled WGS sequence"/>
</dbReference>
<reference evidence="3" key="1">
    <citation type="submission" date="2023-06" db="EMBL/GenBank/DDBJ databases">
        <title>Genome-scale phylogeny and comparative genomics of the fungal order Sordariales.</title>
        <authorList>
            <consortium name="Lawrence Berkeley National Laboratory"/>
            <person name="Hensen N."/>
            <person name="Bonometti L."/>
            <person name="Westerberg I."/>
            <person name="Brannstrom I.O."/>
            <person name="Guillou S."/>
            <person name="Cros-Aarteil S."/>
            <person name="Calhoun S."/>
            <person name="Haridas S."/>
            <person name="Kuo A."/>
            <person name="Mondo S."/>
            <person name="Pangilinan J."/>
            <person name="Riley R."/>
            <person name="Labutti K."/>
            <person name="Andreopoulos B."/>
            <person name="Lipzen A."/>
            <person name="Chen C."/>
            <person name="Yanf M."/>
            <person name="Daum C."/>
            <person name="Ng V."/>
            <person name="Clum A."/>
            <person name="Steindorff A."/>
            <person name="Ohm R."/>
            <person name="Martin F."/>
            <person name="Silar P."/>
            <person name="Natvig D."/>
            <person name="Lalanne C."/>
            <person name="Gautier V."/>
            <person name="Ament-Velasquez S.L."/>
            <person name="Kruys A."/>
            <person name="Hutchinson M.I."/>
            <person name="Powell A.J."/>
            <person name="Barry K."/>
            <person name="Miller A.N."/>
            <person name="Grigoriev I.V."/>
            <person name="Debuchy R."/>
            <person name="Gladieux P."/>
            <person name="Thoren M.H."/>
            <person name="Johannesson H."/>
        </authorList>
    </citation>
    <scope>NUCLEOTIDE SEQUENCE</scope>
    <source>
        <strain evidence="3">CBS 606.72</strain>
    </source>
</reference>
<dbReference type="GO" id="GO:0051213">
    <property type="term" value="F:dioxygenase activity"/>
    <property type="evidence" value="ECO:0007669"/>
    <property type="project" value="UniProtKB-KW"/>
</dbReference>
<feature type="chain" id="PRO_5041261336" evidence="1">
    <location>
        <begin position="18"/>
        <end position="222"/>
    </location>
</feature>
<dbReference type="PANTHER" id="PTHR10374">
    <property type="entry name" value="LACTOYLGLUTATHIONE LYASE GLYOXALASE I"/>
    <property type="match status" value="1"/>
</dbReference>
<sequence>MHPPYLLLSLFPSVALTCSPLNPRQSSRSFPITTPGPPISPPPSTAGYLLNHAALNVHNLSRSINWYGDVFGFQLLFTHRISPRYTVAYLAHSARGGNATWPQTVDELTAEMMSGRARGLLELLHFDYGADPGPSRGQWFGHLGLIVPDVGEAQVRSEGLGAEVIKRVGEAVDWDGPVGDGYGEGFQERYPEDAELIEGALLNVLLVLDPDGNRVEVQALGG</sequence>
<dbReference type="EMBL" id="JAULSU010000005">
    <property type="protein sequence ID" value="KAK0616640.1"/>
    <property type="molecule type" value="Genomic_DNA"/>
</dbReference>
<dbReference type="SUPFAM" id="SSF54593">
    <property type="entry name" value="Glyoxalase/Bleomycin resistance protein/Dihydroxybiphenyl dioxygenase"/>
    <property type="match status" value="1"/>
</dbReference>
<organism evidence="3 4">
    <name type="scientific">Immersiella caudata</name>
    <dbReference type="NCBI Taxonomy" id="314043"/>
    <lineage>
        <taxon>Eukaryota</taxon>
        <taxon>Fungi</taxon>
        <taxon>Dikarya</taxon>
        <taxon>Ascomycota</taxon>
        <taxon>Pezizomycotina</taxon>
        <taxon>Sordariomycetes</taxon>
        <taxon>Sordariomycetidae</taxon>
        <taxon>Sordariales</taxon>
        <taxon>Lasiosphaeriaceae</taxon>
        <taxon>Immersiella</taxon>
    </lineage>
</organism>
<dbReference type="PANTHER" id="PTHR10374:SF19">
    <property type="entry name" value="LYASE (GLO1), PUTATIVE (AFU_ORTHOLOGUE AFUA_2G13550)-RELATED"/>
    <property type="match status" value="1"/>
</dbReference>
<protein>
    <submittedName>
        <fullName evidence="3">Glyoxalase/Bleomycin resistance protein/Dihydroxybiphenyl dioxygenase</fullName>
    </submittedName>
</protein>
<dbReference type="Gene3D" id="3.10.180.10">
    <property type="entry name" value="2,3-Dihydroxybiphenyl 1,2-Dioxygenase, domain 1"/>
    <property type="match status" value="1"/>
</dbReference>
<keyword evidence="3" id="KW-0223">Dioxygenase</keyword>
<name>A0AA40BWX2_9PEZI</name>
<dbReference type="PROSITE" id="PS51819">
    <property type="entry name" value="VOC"/>
    <property type="match status" value="1"/>
</dbReference>
<evidence type="ECO:0000313" key="3">
    <source>
        <dbReference type="EMBL" id="KAK0616640.1"/>
    </source>
</evidence>
<evidence type="ECO:0000313" key="4">
    <source>
        <dbReference type="Proteomes" id="UP001175000"/>
    </source>
</evidence>
<keyword evidence="4" id="KW-1185">Reference proteome</keyword>
<feature type="signal peptide" evidence="1">
    <location>
        <begin position="1"/>
        <end position="17"/>
    </location>
</feature>
<keyword evidence="1" id="KW-0732">Signal</keyword>
<keyword evidence="3" id="KW-0560">Oxidoreductase</keyword>
<accession>A0AA40BWX2</accession>
<dbReference type="InterPro" id="IPR004360">
    <property type="entry name" value="Glyas_Fos-R_dOase_dom"/>
</dbReference>
<proteinExistence type="predicted"/>
<comment type="caution">
    <text evidence="3">The sequence shown here is derived from an EMBL/GenBank/DDBJ whole genome shotgun (WGS) entry which is preliminary data.</text>
</comment>
<evidence type="ECO:0000256" key="1">
    <source>
        <dbReference type="SAM" id="SignalP"/>
    </source>
</evidence>
<evidence type="ECO:0000259" key="2">
    <source>
        <dbReference type="PROSITE" id="PS51819"/>
    </source>
</evidence>